<feature type="domain" description="HhH-GPD" evidence="6">
    <location>
        <begin position="148"/>
        <end position="306"/>
    </location>
</feature>
<feature type="domain" description="DNA-3-methyladenine glycosylase AlkA N-terminal" evidence="7">
    <location>
        <begin position="35"/>
        <end position="138"/>
    </location>
</feature>
<evidence type="ECO:0000256" key="2">
    <source>
        <dbReference type="ARBA" id="ARBA00012000"/>
    </source>
</evidence>
<dbReference type="SMART" id="SM01009">
    <property type="entry name" value="AlkA_N"/>
    <property type="match status" value="1"/>
</dbReference>
<dbReference type="GO" id="GO:0008725">
    <property type="term" value="F:DNA-3-methyladenine glycosylase activity"/>
    <property type="evidence" value="ECO:0007669"/>
    <property type="project" value="TreeGrafter"/>
</dbReference>
<evidence type="ECO:0000256" key="3">
    <source>
        <dbReference type="ARBA" id="ARBA00022763"/>
    </source>
</evidence>
<comment type="caution">
    <text evidence="8">The sequence shown here is derived from an EMBL/GenBank/DDBJ whole genome shotgun (WGS) entry which is preliminary data.</text>
</comment>
<dbReference type="Gene3D" id="1.10.340.30">
    <property type="entry name" value="Hypothetical protein, domain 2"/>
    <property type="match status" value="1"/>
</dbReference>
<feature type="region of interest" description="Disordered" evidence="5">
    <location>
        <begin position="1"/>
        <end position="32"/>
    </location>
</feature>
<dbReference type="PANTHER" id="PTHR43003:SF13">
    <property type="entry name" value="DNA-3-METHYLADENINE GLYCOSYLASE 2"/>
    <property type="match status" value="1"/>
</dbReference>
<sequence>MPPRRRRGRPPRRLRRWPRAQGAPAAARGRARRVSTALPVRAPFDGDALLAWLAARAVPGVEEVDGCRYRRLLGPDVVLELELGRDRAVHHAGPVDAALALTAADEDPAAAGALLRADPALAPLLAARPGLRVPGAVDAAELAVRAVLGQQVSLAAARTLAGRLAVAHGTPRAGSGSPGALTHAFPTPSALAALDPATLPMPRSRGRTVVALAAALADGTLRLDPARPDATRAALLAIPGVGPWTADYVALRALRDRDAFPATDLVLCRTAQALGLPGDARGLLAHAERWRPYRAAAAQHLWAAAAAGTPAPR</sequence>
<dbReference type="InterPro" id="IPR010316">
    <property type="entry name" value="AlkA_N"/>
</dbReference>
<keyword evidence="9" id="KW-1185">Reference proteome</keyword>
<evidence type="ECO:0000256" key="5">
    <source>
        <dbReference type="SAM" id="MobiDB-lite"/>
    </source>
</evidence>
<feature type="compositionally biased region" description="Basic residues" evidence="5">
    <location>
        <begin position="1"/>
        <end position="18"/>
    </location>
</feature>
<dbReference type="GO" id="GO:0006285">
    <property type="term" value="P:base-excision repair, AP site formation"/>
    <property type="evidence" value="ECO:0007669"/>
    <property type="project" value="TreeGrafter"/>
</dbReference>
<proteinExistence type="predicted"/>
<feature type="compositionally biased region" description="Low complexity" evidence="5">
    <location>
        <begin position="19"/>
        <end position="28"/>
    </location>
</feature>
<dbReference type="SMART" id="SM00478">
    <property type="entry name" value="ENDO3c"/>
    <property type="match status" value="1"/>
</dbReference>
<protein>
    <recommendedName>
        <fullName evidence="2">DNA-3-methyladenine glycosylase II</fullName>
        <ecNumber evidence="2">3.2.2.21</ecNumber>
    </recommendedName>
</protein>
<comment type="catalytic activity">
    <reaction evidence="1">
        <text>Hydrolysis of alkylated DNA, releasing 3-methyladenine, 3-methylguanine, 7-methylguanine and 7-methyladenine.</text>
        <dbReference type="EC" id="3.2.2.21"/>
    </reaction>
</comment>
<dbReference type="Proteomes" id="UP000240739">
    <property type="component" value="Unassembled WGS sequence"/>
</dbReference>
<reference evidence="8 9" key="1">
    <citation type="submission" date="2018-03" db="EMBL/GenBank/DDBJ databases">
        <title>Aquarubrobacter algicola gen. nov., sp. nov., a novel actinobacterium isolated from shallow eutrophic lake during the end of cyanobacterial harmful algal blooms.</title>
        <authorList>
            <person name="Chun S.J."/>
        </authorList>
    </citation>
    <scope>NUCLEOTIDE SEQUENCE [LARGE SCALE GENOMIC DNA]</scope>
    <source>
        <strain evidence="8 9">Seoho-28</strain>
    </source>
</reference>
<dbReference type="GO" id="GO:0032993">
    <property type="term" value="C:protein-DNA complex"/>
    <property type="evidence" value="ECO:0007669"/>
    <property type="project" value="TreeGrafter"/>
</dbReference>
<dbReference type="SUPFAM" id="SSF55945">
    <property type="entry name" value="TATA-box binding protein-like"/>
    <property type="match status" value="1"/>
</dbReference>
<organism evidence="8 9">
    <name type="scientific">Paraconexibacter algicola</name>
    <dbReference type="NCBI Taxonomy" id="2133960"/>
    <lineage>
        <taxon>Bacteria</taxon>
        <taxon>Bacillati</taxon>
        <taxon>Actinomycetota</taxon>
        <taxon>Thermoleophilia</taxon>
        <taxon>Solirubrobacterales</taxon>
        <taxon>Paraconexibacteraceae</taxon>
        <taxon>Paraconexibacter</taxon>
    </lineage>
</organism>
<dbReference type="Gene3D" id="1.10.1670.10">
    <property type="entry name" value="Helix-hairpin-Helix base-excision DNA repair enzymes (C-terminal)"/>
    <property type="match status" value="1"/>
</dbReference>
<dbReference type="InterPro" id="IPR051912">
    <property type="entry name" value="Alkylbase_DNA_Glycosylase/TA"/>
</dbReference>
<dbReference type="GO" id="GO:0043916">
    <property type="term" value="F:DNA-7-methylguanine glycosylase activity"/>
    <property type="evidence" value="ECO:0007669"/>
    <property type="project" value="TreeGrafter"/>
</dbReference>
<dbReference type="Gene3D" id="3.30.310.20">
    <property type="entry name" value="DNA-3-methyladenine glycosylase AlkA, N-terminal domain"/>
    <property type="match status" value="1"/>
</dbReference>
<gene>
    <name evidence="8" type="ORF">C7Y72_16785</name>
</gene>
<evidence type="ECO:0000259" key="6">
    <source>
        <dbReference type="SMART" id="SM00478"/>
    </source>
</evidence>
<evidence type="ECO:0000256" key="1">
    <source>
        <dbReference type="ARBA" id="ARBA00000086"/>
    </source>
</evidence>
<keyword evidence="4" id="KW-0234">DNA repair</keyword>
<dbReference type="InterPro" id="IPR003265">
    <property type="entry name" value="HhH-GPD_domain"/>
</dbReference>
<dbReference type="GO" id="GO:0005737">
    <property type="term" value="C:cytoplasm"/>
    <property type="evidence" value="ECO:0007669"/>
    <property type="project" value="TreeGrafter"/>
</dbReference>
<dbReference type="InterPro" id="IPR011257">
    <property type="entry name" value="DNA_glycosylase"/>
</dbReference>
<evidence type="ECO:0000313" key="8">
    <source>
        <dbReference type="EMBL" id="PTL56603.1"/>
    </source>
</evidence>
<evidence type="ECO:0000313" key="9">
    <source>
        <dbReference type="Proteomes" id="UP000240739"/>
    </source>
</evidence>
<accession>A0A2T4UFP7</accession>
<dbReference type="InterPro" id="IPR023170">
    <property type="entry name" value="HhH_base_excis_C"/>
</dbReference>
<dbReference type="AlphaFoldDB" id="A0A2T4UFP7"/>
<keyword evidence="3" id="KW-0227">DNA damage</keyword>
<dbReference type="SUPFAM" id="SSF48150">
    <property type="entry name" value="DNA-glycosylase"/>
    <property type="match status" value="1"/>
</dbReference>
<name>A0A2T4UFP7_9ACTN</name>
<dbReference type="GO" id="GO:0006307">
    <property type="term" value="P:DNA alkylation repair"/>
    <property type="evidence" value="ECO:0007669"/>
    <property type="project" value="TreeGrafter"/>
</dbReference>
<dbReference type="OrthoDB" id="9811249at2"/>
<dbReference type="EC" id="3.2.2.21" evidence="2"/>
<dbReference type="PANTHER" id="PTHR43003">
    <property type="entry name" value="DNA-3-METHYLADENINE GLYCOSYLASE"/>
    <property type="match status" value="1"/>
</dbReference>
<dbReference type="CDD" id="cd00056">
    <property type="entry name" value="ENDO3c"/>
    <property type="match status" value="1"/>
</dbReference>
<dbReference type="InterPro" id="IPR037046">
    <property type="entry name" value="AlkA_N_sf"/>
</dbReference>
<dbReference type="GO" id="GO:0032131">
    <property type="term" value="F:alkylated DNA binding"/>
    <property type="evidence" value="ECO:0007669"/>
    <property type="project" value="TreeGrafter"/>
</dbReference>
<dbReference type="EMBL" id="PYYB01000002">
    <property type="protein sequence ID" value="PTL56603.1"/>
    <property type="molecule type" value="Genomic_DNA"/>
</dbReference>
<dbReference type="Pfam" id="PF06029">
    <property type="entry name" value="AlkA_N"/>
    <property type="match status" value="1"/>
</dbReference>
<evidence type="ECO:0000259" key="7">
    <source>
        <dbReference type="SMART" id="SM01009"/>
    </source>
</evidence>
<evidence type="ECO:0000256" key="4">
    <source>
        <dbReference type="ARBA" id="ARBA00023204"/>
    </source>
</evidence>